<gene>
    <name evidence="2" type="ORF">DFR67_10739</name>
</gene>
<proteinExistence type="predicted"/>
<dbReference type="PROSITE" id="PS51384">
    <property type="entry name" value="FAD_FR"/>
    <property type="match status" value="1"/>
</dbReference>
<dbReference type="InterPro" id="IPR013113">
    <property type="entry name" value="SIP_FAD-bd"/>
</dbReference>
<dbReference type="AlphaFoldDB" id="A0A318RHN8"/>
<dbReference type="InterPro" id="IPR039261">
    <property type="entry name" value="FNR_nucleotide-bd"/>
</dbReference>
<comment type="caution">
    <text evidence="2">The sequence shown here is derived from an EMBL/GenBank/DDBJ whole genome shotgun (WGS) entry which is preliminary data.</text>
</comment>
<dbReference type="OrthoDB" id="3396083at2"/>
<dbReference type="InterPro" id="IPR017938">
    <property type="entry name" value="Riboflavin_synthase-like_b-brl"/>
</dbReference>
<dbReference type="InterPro" id="IPR017927">
    <property type="entry name" value="FAD-bd_FR_type"/>
</dbReference>
<evidence type="ECO:0000259" key="1">
    <source>
        <dbReference type="PROSITE" id="PS51384"/>
    </source>
</evidence>
<dbReference type="RefSeq" id="WP_110469927.1">
    <property type="nucleotide sequence ID" value="NZ_QJSP01000007.1"/>
</dbReference>
<dbReference type="PANTHER" id="PTHR30157:SF0">
    <property type="entry name" value="NADPH-DEPENDENT FERRIC-CHELATE REDUCTASE"/>
    <property type="match status" value="1"/>
</dbReference>
<dbReference type="EMBL" id="QJSP01000007">
    <property type="protein sequence ID" value="PYE16799.1"/>
    <property type="molecule type" value="Genomic_DNA"/>
</dbReference>
<feature type="domain" description="FAD-binding FR-type" evidence="1">
    <location>
        <begin position="15"/>
        <end position="117"/>
    </location>
</feature>
<dbReference type="Gene3D" id="3.40.50.80">
    <property type="entry name" value="Nucleotide-binding domain of ferredoxin-NADP reductase (FNR) module"/>
    <property type="match status" value="1"/>
</dbReference>
<name>A0A318RHN8_WILLI</name>
<sequence>MSRGLQGLVLKALGADDYELTVTAKEQVTDSYLRISFTAGGLLGHHDRHPTQWIRLWIPNGDKHQQRGYTLVDPDEAADTFDIEFALHDGPAANWAVAAEVGEKIGATVMGSKFAIPDPAPSEYVIFGDPAAVPAINSLLDAIGDVPARVWLEWQHESDKNLPLKATPATTVQWVERGTKGQVLRDTAAQLSLAPGAFGWVACEFHTTRDITKSLKSKLPKTSVKSQAYWK</sequence>
<dbReference type="Gene3D" id="2.40.30.10">
    <property type="entry name" value="Translation factors"/>
    <property type="match status" value="1"/>
</dbReference>
<keyword evidence="3" id="KW-1185">Reference proteome</keyword>
<dbReference type="CDD" id="cd06193">
    <property type="entry name" value="siderophore_interacting"/>
    <property type="match status" value="1"/>
</dbReference>
<reference evidence="2 3" key="1">
    <citation type="submission" date="2018-06" db="EMBL/GenBank/DDBJ databases">
        <title>Genomic Encyclopedia of Type Strains, Phase IV (KMG-IV): sequencing the most valuable type-strain genomes for metagenomic binning, comparative biology and taxonomic classification.</title>
        <authorList>
            <person name="Goeker M."/>
        </authorList>
    </citation>
    <scope>NUCLEOTIDE SEQUENCE [LARGE SCALE GENOMIC DNA]</scope>
    <source>
        <strain evidence="2 3">DSM 45521</strain>
    </source>
</reference>
<dbReference type="InterPro" id="IPR007037">
    <property type="entry name" value="SIP_rossman_dom"/>
</dbReference>
<dbReference type="Pfam" id="PF08021">
    <property type="entry name" value="FAD_binding_9"/>
    <property type="match status" value="1"/>
</dbReference>
<organism evidence="2 3">
    <name type="scientific">Williamsia limnetica</name>
    <dbReference type="NCBI Taxonomy" id="882452"/>
    <lineage>
        <taxon>Bacteria</taxon>
        <taxon>Bacillati</taxon>
        <taxon>Actinomycetota</taxon>
        <taxon>Actinomycetes</taxon>
        <taxon>Mycobacteriales</taxon>
        <taxon>Nocardiaceae</taxon>
        <taxon>Williamsia</taxon>
    </lineage>
</organism>
<evidence type="ECO:0000313" key="3">
    <source>
        <dbReference type="Proteomes" id="UP000247591"/>
    </source>
</evidence>
<dbReference type="Pfam" id="PF04954">
    <property type="entry name" value="SIP"/>
    <property type="match status" value="1"/>
</dbReference>
<dbReference type="InterPro" id="IPR039374">
    <property type="entry name" value="SIP_fam"/>
</dbReference>
<evidence type="ECO:0000313" key="2">
    <source>
        <dbReference type="EMBL" id="PYE16799.1"/>
    </source>
</evidence>
<accession>A0A318RHN8</accession>
<dbReference type="Proteomes" id="UP000247591">
    <property type="component" value="Unassembled WGS sequence"/>
</dbReference>
<dbReference type="GO" id="GO:0016491">
    <property type="term" value="F:oxidoreductase activity"/>
    <property type="evidence" value="ECO:0007669"/>
    <property type="project" value="InterPro"/>
</dbReference>
<protein>
    <submittedName>
        <fullName evidence="2">NADPH-dependent ferric siderophore reductase</fullName>
    </submittedName>
</protein>
<dbReference type="PANTHER" id="PTHR30157">
    <property type="entry name" value="FERRIC REDUCTASE, NADPH-DEPENDENT"/>
    <property type="match status" value="1"/>
</dbReference>
<dbReference type="SUPFAM" id="SSF63380">
    <property type="entry name" value="Riboflavin synthase domain-like"/>
    <property type="match status" value="1"/>
</dbReference>